<gene>
    <name evidence="2" type="ORF">GDO81_001244</name>
</gene>
<organism evidence="2 3">
    <name type="scientific">Engystomops pustulosus</name>
    <name type="common">Tungara frog</name>
    <name type="synonym">Physalaemus pustulosus</name>
    <dbReference type="NCBI Taxonomy" id="76066"/>
    <lineage>
        <taxon>Eukaryota</taxon>
        <taxon>Metazoa</taxon>
        <taxon>Chordata</taxon>
        <taxon>Craniata</taxon>
        <taxon>Vertebrata</taxon>
        <taxon>Euteleostomi</taxon>
        <taxon>Amphibia</taxon>
        <taxon>Batrachia</taxon>
        <taxon>Anura</taxon>
        <taxon>Neobatrachia</taxon>
        <taxon>Hyloidea</taxon>
        <taxon>Leptodactylidae</taxon>
        <taxon>Leiuperinae</taxon>
        <taxon>Engystomops</taxon>
    </lineage>
</organism>
<name>A0AAV7DAR6_ENGPU</name>
<dbReference type="PANTHER" id="PTHR12706">
    <property type="entry name" value="STRAWBERRY NOTCH-RELATED"/>
    <property type="match status" value="1"/>
</dbReference>
<dbReference type="PANTHER" id="PTHR12706:SF5">
    <property type="entry name" value="PROTEIN STRAWBERRY NOTCH HOMOLOG 2"/>
    <property type="match status" value="1"/>
</dbReference>
<keyword evidence="3" id="KW-1185">Reference proteome</keyword>
<protein>
    <recommendedName>
        <fullName evidence="1">SBNO alpha/beta domain-containing protein</fullName>
    </recommendedName>
</protein>
<dbReference type="GO" id="GO:0071354">
    <property type="term" value="P:cellular response to interleukin-6"/>
    <property type="evidence" value="ECO:0007669"/>
    <property type="project" value="TreeGrafter"/>
</dbReference>
<dbReference type="GO" id="GO:0005634">
    <property type="term" value="C:nucleus"/>
    <property type="evidence" value="ECO:0007669"/>
    <property type="project" value="TreeGrafter"/>
</dbReference>
<dbReference type="GO" id="GO:0042393">
    <property type="term" value="F:histone binding"/>
    <property type="evidence" value="ECO:0007669"/>
    <property type="project" value="TreeGrafter"/>
</dbReference>
<feature type="domain" description="SBNO alpha/beta" evidence="1">
    <location>
        <begin position="1"/>
        <end position="113"/>
    </location>
</feature>
<dbReference type="AlphaFoldDB" id="A0AAV7DAR6"/>
<dbReference type="InterPro" id="IPR026741">
    <property type="entry name" value="SNO"/>
</dbReference>
<reference evidence="2" key="1">
    <citation type="thesis" date="2020" institute="ProQuest LLC" country="789 East Eisenhower Parkway, Ann Arbor, MI, USA">
        <title>Comparative Genomics and Chromosome Evolution.</title>
        <authorList>
            <person name="Mudd A.B."/>
        </authorList>
    </citation>
    <scope>NUCLEOTIDE SEQUENCE</scope>
    <source>
        <strain evidence="2">237g6f4</strain>
        <tissue evidence="2">Blood</tissue>
    </source>
</reference>
<dbReference type="Pfam" id="PF25373">
    <property type="entry name" value="SBNO"/>
    <property type="match status" value="1"/>
</dbReference>
<evidence type="ECO:0000313" key="3">
    <source>
        <dbReference type="Proteomes" id="UP000824782"/>
    </source>
</evidence>
<dbReference type="GO" id="GO:0002281">
    <property type="term" value="P:macrophage activation involved in immune response"/>
    <property type="evidence" value="ECO:0007669"/>
    <property type="project" value="TreeGrafter"/>
</dbReference>
<comment type="caution">
    <text evidence="2">The sequence shown here is derived from an EMBL/GenBank/DDBJ whole genome shotgun (WGS) entry which is preliminary data.</text>
</comment>
<dbReference type="EMBL" id="WNYA01000001">
    <property type="protein sequence ID" value="KAG8594552.1"/>
    <property type="molecule type" value="Genomic_DNA"/>
</dbReference>
<accession>A0AAV7DAR6</accession>
<dbReference type="Proteomes" id="UP000824782">
    <property type="component" value="Unassembled WGS sequence"/>
</dbReference>
<dbReference type="GO" id="GO:0045892">
    <property type="term" value="P:negative regulation of DNA-templated transcription"/>
    <property type="evidence" value="ECO:0007669"/>
    <property type="project" value="TreeGrafter"/>
</dbReference>
<sequence length="297" mass="34112">MSWNKALEKSEHLHSPNEGFYRSYKVRGDMYSAVLAEHRQGKLFNLYKPNIGKQSQSETLESLLSKYYKVPAEEAQQHWERQYEFSLQNCSHTMWNGNCKAVHQGKECVQGLRLRHYYMLCGSLLRVWSRMASVISDITGSSYLQIVRLKTKDKHKQVGIKIPEVCVYKVQEELKQMDMSVKRKHEEARQNAQRQSLSLVPSASLSLDYSLFQSASFSDPVILDLTYSPPPPTSQEQHGSPYETLGSILSNDFVLNEPVNVKEIIEEMLQKAKEPPPTDRQSVIQYGGEQNNFWGMG</sequence>
<dbReference type="GO" id="GO:0030316">
    <property type="term" value="P:osteoclast differentiation"/>
    <property type="evidence" value="ECO:0007669"/>
    <property type="project" value="TreeGrafter"/>
</dbReference>
<dbReference type="GO" id="GO:0045944">
    <property type="term" value="P:positive regulation of transcription by RNA polymerase II"/>
    <property type="evidence" value="ECO:0007669"/>
    <property type="project" value="TreeGrafter"/>
</dbReference>
<dbReference type="GO" id="GO:0031490">
    <property type="term" value="F:chromatin DNA binding"/>
    <property type="evidence" value="ECO:0007669"/>
    <property type="project" value="TreeGrafter"/>
</dbReference>
<dbReference type="InterPro" id="IPR057332">
    <property type="entry name" value="SBNO_a/b_dom"/>
</dbReference>
<evidence type="ECO:0000259" key="1">
    <source>
        <dbReference type="Pfam" id="PF25373"/>
    </source>
</evidence>
<evidence type="ECO:0000313" key="2">
    <source>
        <dbReference type="EMBL" id="KAG8594552.1"/>
    </source>
</evidence>
<dbReference type="GO" id="GO:0050727">
    <property type="term" value="P:regulation of inflammatory response"/>
    <property type="evidence" value="ECO:0007669"/>
    <property type="project" value="TreeGrafter"/>
</dbReference>
<proteinExistence type="predicted"/>